<dbReference type="PANTHER" id="PTHR37308">
    <property type="entry name" value="INTEGRAL MEMBRANE PROTEIN"/>
    <property type="match status" value="1"/>
</dbReference>
<evidence type="ECO:0000256" key="1">
    <source>
        <dbReference type="SAM" id="Phobius"/>
    </source>
</evidence>
<name>A0A5D4T1R7_9BACI</name>
<feature type="transmembrane region" description="Helical" evidence="1">
    <location>
        <begin position="79"/>
        <end position="99"/>
    </location>
</feature>
<dbReference type="EMBL" id="VTET01000010">
    <property type="protein sequence ID" value="TYS68558.1"/>
    <property type="molecule type" value="Genomic_DNA"/>
</dbReference>
<feature type="transmembrane region" description="Helical" evidence="1">
    <location>
        <begin position="111"/>
        <end position="130"/>
    </location>
</feature>
<dbReference type="RefSeq" id="WP_010192735.1">
    <property type="nucleotide sequence ID" value="NZ_JBNILI010000002.1"/>
</dbReference>
<reference evidence="2 3" key="1">
    <citation type="submission" date="2019-08" db="EMBL/GenBank/DDBJ databases">
        <title>Bacillus genomes from the desert of Cuatro Cienegas, Coahuila.</title>
        <authorList>
            <person name="Olmedo-Alvarez G."/>
        </authorList>
    </citation>
    <scope>NUCLEOTIDE SEQUENCE [LARGE SCALE GENOMIC DNA]</scope>
    <source>
        <strain evidence="2 3">CH98b_3T</strain>
    </source>
</reference>
<feature type="transmembrane region" description="Helical" evidence="1">
    <location>
        <begin position="222"/>
        <end position="240"/>
    </location>
</feature>
<keyword evidence="1" id="KW-1133">Transmembrane helix</keyword>
<dbReference type="OrthoDB" id="9793746at2"/>
<feature type="transmembrane region" description="Helical" evidence="1">
    <location>
        <begin position="6"/>
        <end position="33"/>
    </location>
</feature>
<gene>
    <name evidence="2" type="ORF">FZC75_17865</name>
</gene>
<evidence type="ECO:0000313" key="2">
    <source>
        <dbReference type="EMBL" id="TYS68558.1"/>
    </source>
</evidence>
<keyword evidence="1" id="KW-0812">Transmembrane</keyword>
<organism evidence="2 3">
    <name type="scientific">Sutcliffiella horikoshii</name>
    <dbReference type="NCBI Taxonomy" id="79883"/>
    <lineage>
        <taxon>Bacteria</taxon>
        <taxon>Bacillati</taxon>
        <taxon>Bacillota</taxon>
        <taxon>Bacilli</taxon>
        <taxon>Bacillales</taxon>
        <taxon>Bacillaceae</taxon>
        <taxon>Sutcliffiella</taxon>
    </lineage>
</organism>
<accession>A0A5D4T1R7</accession>
<feature type="transmembrane region" description="Helical" evidence="1">
    <location>
        <begin position="246"/>
        <end position="265"/>
    </location>
</feature>
<evidence type="ECO:0000313" key="3">
    <source>
        <dbReference type="Proteomes" id="UP000324517"/>
    </source>
</evidence>
<dbReference type="Pfam" id="PF04018">
    <property type="entry name" value="VCA0040-like"/>
    <property type="match status" value="1"/>
</dbReference>
<keyword evidence="1" id="KW-0472">Membrane</keyword>
<feature type="transmembrane region" description="Helical" evidence="1">
    <location>
        <begin position="189"/>
        <end position="210"/>
    </location>
</feature>
<dbReference type="PANTHER" id="PTHR37308:SF1">
    <property type="entry name" value="POLYPRENYL-PHOSPHATE TRANSPORTER"/>
    <property type="match status" value="1"/>
</dbReference>
<dbReference type="Proteomes" id="UP000324517">
    <property type="component" value="Unassembled WGS sequence"/>
</dbReference>
<dbReference type="AlphaFoldDB" id="A0A5D4T1R7"/>
<protein>
    <submittedName>
        <fullName evidence="2">DUF368 domain-containing protein</fullName>
    </submittedName>
</protein>
<feature type="transmembrane region" description="Helical" evidence="1">
    <location>
        <begin position="136"/>
        <end position="154"/>
    </location>
</feature>
<dbReference type="InterPro" id="IPR007163">
    <property type="entry name" value="VCA0040-like"/>
</dbReference>
<comment type="caution">
    <text evidence="2">The sequence shown here is derived from an EMBL/GenBank/DDBJ whole genome shotgun (WGS) entry which is preliminary data.</text>
</comment>
<proteinExistence type="predicted"/>
<feature type="transmembrane region" description="Helical" evidence="1">
    <location>
        <begin position="161"/>
        <end position="183"/>
    </location>
</feature>
<sequence length="278" mass="30342">MEWKNIFRGMLMGISDVIPGVSGGTIAFILGIYDRLIESISGIFSRDWLKHLKFLIPLGIGIVGALLIFSHLLDYLLHTYPQPTMFLFLGLIIGVLPLLAKESNMLQTFKAQHYFALLLSLVLVGSMAFLQESTRPVIETLTLGSAISLFFAGWIASMTMLLPGISGSMVLLILGFYTTAIAALKDINIPIILTIGAGVAVGFIISSKLIKYVLEHFPKITFAAIIGLVMGSTLIVFPGFSQSMLANVISIITFIIGLIVVQFIARTNEKMVAKRETE</sequence>
<feature type="transmembrane region" description="Helical" evidence="1">
    <location>
        <begin position="54"/>
        <end position="73"/>
    </location>
</feature>